<evidence type="ECO:0000313" key="3">
    <source>
        <dbReference type="Proteomes" id="UP000054477"/>
    </source>
</evidence>
<organism evidence="2 3">
    <name type="scientific">Laccaria amethystina LaAM-08-1</name>
    <dbReference type="NCBI Taxonomy" id="1095629"/>
    <lineage>
        <taxon>Eukaryota</taxon>
        <taxon>Fungi</taxon>
        <taxon>Dikarya</taxon>
        <taxon>Basidiomycota</taxon>
        <taxon>Agaricomycotina</taxon>
        <taxon>Agaricomycetes</taxon>
        <taxon>Agaricomycetidae</taxon>
        <taxon>Agaricales</taxon>
        <taxon>Agaricineae</taxon>
        <taxon>Hydnangiaceae</taxon>
        <taxon>Laccaria</taxon>
    </lineage>
</organism>
<sequence length="74" mass="8418">MAGSSCAPNRVNTIVPRAPFKTQHPTEIHEVESRIPSGTHALQVEHRTQWNWVFEFHFQSSGHDPISQRSVRAT</sequence>
<reference evidence="2 3" key="1">
    <citation type="submission" date="2014-04" db="EMBL/GenBank/DDBJ databases">
        <authorList>
            <consortium name="DOE Joint Genome Institute"/>
            <person name="Kuo A."/>
            <person name="Kohler A."/>
            <person name="Nagy L.G."/>
            <person name="Floudas D."/>
            <person name="Copeland A."/>
            <person name="Barry K.W."/>
            <person name="Cichocki N."/>
            <person name="Veneault-Fourrey C."/>
            <person name="LaButti K."/>
            <person name="Lindquist E.A."/>
            <person name="Lipzen A."/>
            <person name="Lundell T."/>
            <person name="Morin E."/>
            <person name="Murat C."/>
            <person name="Sun H."/>
            <person name="Tunlid A."/>
            <person name="Henrissat B."/>
            <person name="Grigoriev I.V."/>
            <person name="Hibbett D.S."/>
            <person name="Martin F."/>
            <person name="Nordberg H.P."/>
            <person name="Cantor M.N."/>
            <person name="Hua S.X."/>
        </authorList>
    </citation>
    <scope>NUCLEOTIDE SEQUENCE [LARGE SCALE GENOMIC DNA]</scope>
    <source>
        <strain evidence="2 3">LaAM-08-1</strain>
    </source>
</reference>
<dbReference type="AlphaFoldDB" id="A0A0C9YGN0"/>
<protein>
    <submittedName>
        <fullName evidence="2">Uncharacterized protein</fullName>
    </submittedName>
</protein>
<dbReference type="HOGENOM" id="CLU_2688203_0_0_1"/>
<proteinExistence type="predicted"/>
<evidence type="ECO:0000256" key="1">
    <source>
        <dbReference type="SAM" id="MobiDB-lite"/>
    </source>
</evidence>
<keyword evidence="3" id="KW-1185">Reference proteome</keyword>
<name>A0A0C9YGN0_9AGAR</name>
<gene>
    <name evidence="2" type="ORF">K443DRAFT_671404</name>
</gene>
<dbReference type="Proteomes" id="UP000054477">
    <property type="component" value="Unassembled WGS sequence"/>
</dbReference>
<evidence type="ECO:0000313" key="2">
    <source>
        <dbReference type="EMBL" id="KIK09507.1"/>
    </source>
</evidence>
<reference evidence="3" key="2">
    <citation type="submission" date="2015-01" db="EMBL/GenBank/DDBJ databases">
        <title>Evolutionary Origins and Diversification of the Mycorrhizal Mutualists.</title>
        <authorList>
            <consortium name="DOE Joint Genome Institute"/>
            <consortium name="Mycorrhizal Genomics Consortium"/>
            <person name="Kohler A."/>
            <person name="Kuo A."/>
            <person name="Nagy L.G."/>
            <person name="Floudas D."/>
            <person name="Copeland A."/>
            <person name="Barry K.W."/>
            <person name="Cichocki N."/>
            <person name="Veneault-Fourrey C."/>
            <person name="LaButti K."/>
            <person name="Lindquist E.A."/>
            <person name="Lipzen A."/>
            <person name="Lundell T."/>
            <person name="Morin E."/>
            <person name="Murat C."/>
            <person name="Riley R."/>
            <person name="Ohm R."/>
            <person name="Sun H."/>
            <person name="Tunlid A."/>
            <person name="Henrissat B."/>
            <person name="Grigoriev I.V."/>
            <person name="Hibbett D.S."/>
            <person name="Martin F."/>
        </authorList>
    </citation>
    <scope>NUCLEOTIDE SEQUENCE [LARGE SCALE GENOMIC DNA]</scope>
    <source>
        <strain evidence="3">LaAM-08-1</strain>
    </source>
</reference>
<feature type="region of interest" description="Disordered" evidence="1">
    <location>
        <begin position="1"/>
        <end position="26"/>
    </location>
</feature>
<accession>A0A0C9YGN0</accession>
<feature type="compositionally biased region" description="Polar residues" evidence="1">
    <location>
        <begin position="1"/>
        <end position="12"/>
    </location>
</feature>
<dbReference type="EMBL" id="KN838538">
    <property type="protein sequence ID" value="KIK09507.1"/>
    <property type="molecule type" value="Genomic_DNA"/>
</dbReference>